<reference evidence="1 2" key="1">
    <citation type="submission" date="2017-03" db="EMBL/GenBank/DDBJ databases">
        <title>Genome Survey of Euroglyphus maynei.</title>
        <authorList>
            <person name="Arlian L.G."/>
            <person name="Morgan M.S."/>
            <person name="Rider S.D."/>
        </authorList>
    </citation>
    <scope>NUCLEOTIDE SEQUENCE [LARGE SCALE GENOMIC DNA]</scope>
    <source>
        <strain evidence="1">Arlian Lab</strain>
        <tissue evidence="1">Whole body</tissue>
    </source>
</reference>
<dbReference type="Proteomes" id="UP000194236">
    <property type="component" value="Unassembled WGS sequence"/>
</dbReference>
<accession>A0A1Y3B5N0</accession>
<dbReference type="AlphaFoldDB" id="A0A1Y3B5N0"/>
<proteinExistence type="predicted"/>
<name>A0A1Y3B5N0_EURMA</name>
<dbReference type="EMBL" id="MUJZ01038916">
    <property type="protein sequence ID" value="OTF76141.1"/>
    <property type="molecule type" value="Genomic_DNA"/>
</dbReference>
<evidence type="ECO:0000313" key="1">
    <source>
        <dbReference type="EMBL" id="OTF76141.1"/>
    </source>
</evidence>
<sequence length="78" mass="9462">MYKKDMDSLLNKGKHYVCLYVTVGCYDQDTSSTNSLDEQRLLEKHINEHDHRRINQVIDYLFDFRQNFTPEELIEWGY</sequence>
<gene>
    <name evidence="1" type="ORF">BLA29_008824</name>
</gene>
<protein>
    <submittedName>
        <fullName evidence="1">Uncharacterized protein</fullName>
    </submittedName>
</protein>
<dbReference type="PROSITE" id="PS51257">
    <property type="entry name" value="PROKAR_LIPOPROTEIN"/>
    <property type="match status" value="1"/>
</dbReference>
<organism evidence="1 2">
    <name type="scientific">Euroglyphus maynei</name>
    <name type="common">Mayne's house dust mite</name>
    <dbReference type="NCBI Taxonomy" id="6958"/>
    <lineage>
        <taxon>Eukaryota</taxon>
        <taxon>Metazoa</taxon>
        <taxon>Ecdysozoa</taxon>
        <taxon>Arthropoda</taxon>
        <taxon>Chelicerata</taxon>
        <taxon>Arachnida</taxon>
        <taxon>Acari</taxon>
        <taxon>Acariformes</taxon>
        <taxon>Sarcoptiformes</taxon>
        <taxon>Astigmata</taxon>
        <taxon>Psoroptidia</taxon>
        <taxon>Analgoidea</taxon>
        <taxon>Pyroglyphidae</taxon>
        <taxon>Pyroglyphinae</taxon>
        <taxon>Euroglyphus</taxon>
    </lineage>
</organism>
<comment type="caution">
    <text evidence="1">The sequence shown here is derived from an EMBL/GenBank/DDBJ whole genome shotgun (WGS) entry which is preliminary data.</text>
</comment>
<keyword evidence="2" id="KW-1185">Reference proteome</keyword>
<evidence type="ECO:0000313" key="2">
    <source>
        <dbReference type="Proteomes" id="UP000194236"/>
    </source>
</evidence>